<dbReference type="InterPro" id="IPR018073">
    <property type="entry name" value="Prot_inh_cystat_CS"/>
</dbReference>
<keyword evidence="5" id="KW-1015">Disulfide bond</keyword>
<reference evidence="8" key="2">
    <citation type="submission" date="2025-09" db="UniProtKB">
        <authorList>
            <consortium name="Ensembl"/>
        </authorList>
    </citation>
    <scope>IDENTIFICATION</scope>
</reference>
<evidence type="ECO:0000313" key="9">
    <source>
        <dbReference type="Proteomes" id="UP000594220"/>
    </source>
</evidence>
<dbReference type="OMA" id="DCTANIY"/>
<reference evidence="8" key="1">
    <citation type="submission" date="2025-08" db="UniProtKB">
        <authorList>
            <consortium name="Ensembl"/>
        </authorList>
    </citation>
    <scope>IDENTIFICATION</scope>
</reference>
<dbReference type="SMART" id="SM00043">
    <property type="entry name" value="CY"/>
    <property type="match status" value="2"/>
</dbReference>
<name>A0A7M4EV10_CROPO</name>
<evidence type="ECO:0000259" key="7">
    <source>
        <dbReference type="PROSITE" id="PS51647"/>
    </source>
</evidence>
<dbReference type="InterPro" id="IPR046350">
    <property type="entry name" value="Cystatin_sf"/>
</dbReference>
<evidence type="ECO:0000256" key="3">
    <source>
        <dbReference type="ARBA" id="ARBA00022729"/>
    </source>
</evidence>
<dbReference type="InterPro" id="IPR000010">
    <property type="entry name" value="Cystatin_dom"/>
</dbReference>
<keyword evidence="9" id="KW-1185">Reference proteome</keyword>
<accession>A0A7M4EV10</accession>
<comment type="subcellular location">
    <subcellularLocation>
        <location evidence="1">Secreted</location>
        <location evidence="1">Extracellular space</location>
    </subcellularLocation>
</comment>
<feature type="domain" description="Cystatin kininogen-type" evidence="7">
    <location>
        <begin position="15"/>
        <end position="116"/>
    </location>
</feature>
<dbReference type="SUPFAM" id="SSF54403">
    <property type="entry name" value="Cystatin/monellin"/>
    <property type="match status" value="2"/>
</dbReference>
<evidence type="ECO:0000256" key="6">
    <source>
        <dbReference type="ARBA" id="ARBA00023180"/>
    </source>
</evidence>
<dbReference type="Gene3D" id="3.10.450.10">
    <property type="match status" value="2"/>
</dbReference>
<dbReference type="FunFam" id="3.10.450.10:FF:000002">
    <property type="entry name" value="Kininogen 1"/>
    <property type="match status" value="2"/>
</dbReference>
<proteinExistence type="predicted"/>
<dbReference type="GO" id="GO:0004869">
    <property type="term" value="F:cysteine-type endopeptidase inhibitor activity"/>
    <property type="evidence" value="ECO:0007669"/>
    <property type="project" value="InterPro"/>
</dbReference>
<dbReference type="AlphaFoldDB" id="A0A7M4EV10"/>
<dbReference type="GO" id="GO:0005576">
    <property type="term" value="C:extracellular region"/>
    <property type="evidence" value="ECO:0007669"/>
    <property type="project" value="UniProtKB-SubCell"/>
</dbReference>
<keyword evidence="4" id="KW-0838">Vasoactive</keyword>
<dbReference type="InterPro" id="IPR027358">
    <property type="entry name" value="Kininogen-type_cystatin_dom"/>
</dbReference>
<dbReference type="Pfam" id="PF00031">
    <property type="entry name" value="Cystatin"/>
    <property type="match status" value="2"/>
</dbReference>
<dbReference type="GO" id="GO:0042311">
    <property type="term" value="P:vasodilation"/>
    <property type="evidence" value="ECO:0007669"/>
    <property type="project" value="UniProtKB-KW"/>
</dbReference>
<dbReference type="Ensembl" id="ENSCPRT00005017944.1">
    <property type="protein sequence ID" value="ENSCPRP00005015286.1"/>
    <property type="gene ID" value="ENSCPRG00005010729.1"/>
</dbReference>
<evidence type="ECO:0000256" key="4">
    <source>
        <dbReference type="ARBA" id="ARBA00022858"/>
    </source>
</evidence>
<evidence type="ECO:0000313" key="8">
    <source>
        <dbReference type="Ensembl" id="ENSCPRP00005015286.1"/>
    </source>
</evidence>
<dbReference type="PANTHER" id="PTHR13814">
    <property type="entry name" value="FETUIN"/>
    <property type="match status" value="1"/>
</dbReference>
<evidence type="ECO:0000256" key="1">
    <source>
        <dbReference type="ARBA" id="ARBA00004239"/>
    </source>
</evidence>
<dbReference type="CDD" id="cd00042">
    <property type="entry name" value="CY"/>
    <property type="match status" value="2"/>
</dbReference>
<feature type="domain" description="Cystatin kininogen-type" evidence="7">
    <location>
        <begin position="129"/>
        <end position="228"/>
    </location>
</feature>
<evidence type="ECO:0000256" key="2">
    <source>
        <dbReference type="ARBA" id="ARBA00022429"/>
    </source>
</evidence>
<dbReference type="PANTHER" id="PTHR13814:SF16">
    <property type="entry name" value="CYSTATIN"/>
    <property type="match status" value="1"/>
</dbReference>
<protein>
    <recommendedName>
        <fullName evidence="7">Cystatin kininogen-type domain-containing protein</fullName>
    </recommendedName>
</protein>
<keyword evidence="2" id="KW-0840">Vasodilator</keyword>
<dbReference type="Proteomes" id="UP000594220">
    <property type="component" value="Unplaced"/>
</dbReference>
<dbReference type="GeneTree" id="ENSGT00950000182930"/>
<dbReference type="PROSITE" id="PS00287">
    <property type="entry name" value="CYSTATIN"/>
    <property type="match status" value="1"/>
</dbReference>
<keyword evidence="6" id="KW-0325">Glycoprotein</keyword>
<evidence type="ECO:0000256" key="5">
    <source>
        <dbReference type="ARBA" id="ARBA00023157"/>
    </source>
</evidence>
<keyword evidence="3" id="KW-0732">Signal</keyword>
<organism evidence="8 9">
    <name type="scientific">Crocodylus porosus</name>
    <name type="common">Saltwater crocodile</name>
    <name type="synonym">Estuarine crocodile</name>
    <dbReference type="NCBI Taxonomy" id="8502"/>
    <lineage>
        <taxon>Eukaryota</taxon>
        <taxon>Metazoa</taxon>
        <taxon>Chordata</taxon>
        <taxon>Craniata</taxon>
        <taxon>Vertebrata</taxon>
        <taxon>Euteleostomi</taxon>
        <taxon>Archelosauria</taxon>
        <taxon>Archosauria</taxon>
        <taxon>Crocodylia</taxon>
        <taxon>Longirostres</taxon>
        <taxon>Crocodylidae</taxon>
        <taxon>Crocodylus</taxon>
    </lineage>
</organism>
<dbReference type="PROSITE" id="PS51647">
    <property type="entry name" value="CYSTATIN_KININOGEN"/>
    <property type="match status" value="2"/>
</dbReference>
<dbReference type="InterPro" id="IPR050735">
    <property type="entry name" value="Kininogen_Fetuin_HRG"/>
</dbReference>
<sequence>FPAHVCAGCKHPMDRDSPILLPILKLAVQNFNNRSEKHYLYDVGEIIKATSQVVAGTNYEVEYKIKETNCSKDKYHDLHPDCKPVSGPEGHCEAKAFVDLSNTIANIAEKCMVPGIKPVCAGCPVPIQVDSPELEEVLKASMEKYNSESTSDFYYKIENVFHATVQIVAGKKYEIHFGIRETNCSKSEVEKLNEDCEAISLDCTANIYVVPWKQEIFPQVNCTEAVMVRILNKFILPFQPI</sequence>